<sequence length="262" mass="29431">MATPASLDGTLIRFNKVALKVAHSPGKSPAIVFIHGGLGSRTNWCLQWDYFQALGQEMLAYDLAGHGESGRYRRYSVGRHQRDLNRLLHHFKIHQPILCCHSYGVPIGLEWAKRHHARALIAIGGGTHNLTPWWEIPVIKFFALGGHHLYRWQFVQALLQSISNEQLAEFYSRNSIPTDAHPFEAIEGFWGYDAQHHPISCPVTVITGGDDPMFPPAMGHEWLANLLHVQSEHSSHITVPNVGHLVMAEAPEVVQNAITKWL</sequence>
<keyword evidence="2" id="KW-0378">Hydrolase</keyword>
<dbReference type="AlphaFoldDB" id="A0A1Z4JKL1"/>
<dbReference type="InterPro" id="IPR050266">
    <property type="entry name" value="AB_hydrolase_sf"/>
</dbReference>
<keyword evidence="3" id="KW-1185">Reference proteome</keyword>
<dbReference type="EMBL" id="AP018203">
    <property type="protein sequence ID" value="BAY57127.1"/>
    <property type="molecule type" value="Genomic_DNA"/>
</dbReference>
<dbReference type="PANTHER" id="PTHR43798">
    <property type="entry name" value="MONOACYLGLYCEROL LIPASE"/>
    <property type="match status" value="1"/>
</dbReference>
<dbReference type="SUPFAM" id="SSF53474">
    <property type="entry name" value="alpha/beta-Hydrolases"/>
    <property type="match status" value="1"/>
</dbReference>
<dbReference type="GO" id="GO:0016787">
    <property type="term" value="F:hydrolase activity"/>
    <property type="evidence" value="ECO:0007669"/>
    <property type="project" value="UniProtKB-KW"/>
</dbReference>
<evidence type="ECO:0000259" key="1">
    <source>
        <dbReference type="Pfam" id="PF12697"/>
    </source>
</evidence>
<reference evidence="2 3" key="1">
    <citation type="submission" date="2017-06" db="EMBL/GenBank/DDBJ databases">
        <title>Genome sequencing of cyanobaciteial culture collection at National Institute for Environmental Studies (NIES).</title>
        <authorList>
            <person name="Hirose Y."/>
            <person name="Shimura Y."/>
            <person name="Fujisawa T."/>
            <person name="Nakamura Y."/>
            <person name="Kawachi M."/>
        </authorList>
    </citation>
    <scope>NUCLEOTIDE SEQUENCE [LARGE SCALE GENOMIC DNA]</scope>
    <source>
        <strain evidence="2 3">NIES-2135</strain>
    </source>
</reference>
<dbReference type="Gene3D" id="3.40.50.1820">
    <property type="entry name" value="alpha/beta hydrolase"/>
    <property type="match status" value="1"/>
</dbReference>
<evidence type="ECO:0000313" key="2">
    <source>
        <dbReference type="EMBL" id="BAY57127.1"/>
    </source>
</evidence>
<protein>
    <submittedName>
        <fullName evidence="2">Alpha/beta hydrolase fold protein</fullName>
    </submittedName>
</protein>
<proteinExistence type="predicted"/>
<organism evidence="2 3">
    <name type="scientific">Leptolyngbya boryana NIES-2135</name>
    <dbReference type="NCBI Taxonomy" id="1973484"/>
    <lineage>
        <taxon>Bacteria</taxon>
        <taxon>Bacillati</taxon>
        <taxon>Cyanobacteriota</taxon>
        <taxon>Cyanophyceae</taxon>
        <taxon>Leptolyngbyales</taxon>
        <taxon>Leptolyngbyaceae</taxon>
        <taxon>Leptolyngbya group</taxon>
        <taxon>Leptolyngbya</taxon>
    </lineage>
</organism>
<dbReference type="Pfam" id="PF12697">
    <property type="entry name" value="Abhydrolase_6"/>
    <property type="match status" value="1"/>
</dbReference>
<dbReference type="InterPro" id="IPR000073">
    <property type="entry name" value="AB_hydrolase_1"/>
</dbReference>
<accession>A0A1Z4JKL1</accession>
<gene>
    <name evidence="2" type="ORF">NIES2135_39910</name>
</gene>
<name>A0A1Z4JKL1_LEPBY</name>
<dbReference type="InterPro" id="IPR029058">
    <property type="entry name" value="AB_hydrolase_fold"/>
</dbReference>
<feature type="domain" description="AB hydrolase-1" evidence="1">
    <location>
        <begin position="31"/>
        <end position="254"/>
    </location>
</feature>
<evidence type="ECO:0000313" key="3">
    <source>
        <dbReference type="Proteomes" id="UP000217895"/>
    </source>
</evidence>
<dbReference type="Proteomes" id="UP000217895">
    <property type="component" value="Chromosome"/>
</dbReference>